<evidence type="ECO:0000313" key="2">
    <source>
        <dbReference type="EMBL" id="AFZ19640.1"/>
    </source>
</evidence>
<evidence type="ECO:0000256" key="1">
    <source>
        <dbReference type="SAM" id="MobiDB-lite"/>
    </source>
</evidence>
<dbReference type="EMBL" id="CP003630">
    <property type="protein sequence ID" value="AFZ19640.1"/>
    <property type="molecule type" value="Genomic_DNA"/>
</dbReference>
<proteinExistence type="predicted"/>
<dbReference type="RefSeq" id="WP_015183779.1">
    <property type="nucleotide sequence ID" value="NC_019738.1"/>
</dbReference>
<protein>
    <submittedName>
        <fullName evidence="2">Uncharacterized protein</fullName>
    </submittedName>
</protein>
<dbReference type="Proteomes" id="UP000010471">
    <property type="component" value="Chromosome"/>
</dbReference>
<organism evidence="2 3">
    <name type="scientific">Allocoleopsis franciscana PCC 7113</name>
    <dbReference type="NCBI Taxonomy" id="1173027"/>
    <lineage>
        <taxon>Bacteria</taxon>
        <taxon>Bacillati</taxon>
        <taxon>Cyanobacteriota</taxon>
        <taxon>Cyanophyceae</taxon>
        <taxon>Coleofasciculales</taxon>
        <taxon>Coleofasciculaceae</taxon>
        <taxon>Allocoleopsis</taxon>
        <taxon>Allocoleopsis franciscana</taxon>
    </lineage>
</organism>
<sequence length="72" mass="7860">MKQDKSKPQAPEIVNPSSESTLNQDAVNEVVDEYEISANLDQPTEVDPATQKELGEVERALENSVMGIEDAS</sequence>
<dbReference type="AlphaFoldDB" id="K9WGX3"/>
<reference evidence="2 3" key="1">
    <citation type="submission" date="2012-06" db="EMBL/GenBank/DDBJ databases">
        <title>Finished chromosome of genome of Microcoleus sp. PCC 7113.</title>
        <authorList>
            <consortium name="US DOE Joint Genome Institute"/>
            <person name="Gugger M."/>
            <person name="Coursin T."/>
            <person name="Rippka R."/>
            <person name="Tandeau De Marsac N."/>
            <person name="Huntemann M."/>
            <person name="Wei C.-L."/>
            <person name="Han J."/>
            <person name="Detter J.C."/>
            <person name="Han C."/>
            <person name="Tapia R."/>
            <person name="Chen A."/>
            <person name="Kyrpides N."/>
            <person name="Mavromatis K."/>
            <person name="Markowitz V."/>
            <person name="Szeto E."/>
            <person name="Ivanova N."/>
            <person name="Pagani I."/>
            <person name="Pati A."/>
            <person name="Goodwin L."/>
            <person name="Nordberg H.P."/>
            <person name="Cantor M.N."/>
            <person name="Hua S.X."/>
            <person name="Woyke T."/>
            <person name="Kerfeld C.A."/>
        </authorList>
    </citation>
    <scope>NUCLEOTIDE SEQUENCE [LARGE SCALE GENOMIC DNA]</scope>
    <source>
        <strain evidence="2 3">PCC 7113</strain>
    </source>
</reference>
<feature type="compositionally biased region" description="Polar residues" evidence="1">
    <location>
        <begin position="15"/>
        <end position="25"/>
    </location>
</feature>
<evidence type="ECO:0000313" key="3">
    <source>
        <dbReference type="Proteomes" id="UP000010471"/>
    </source>
</evidence>
<accession>K9WGX3</accession>
<dbReference type="KEGG" id="mic:Mic7113_3932"/>
<name>K9WGX3_9CYAN</name>
<dbReference type="HOGENOM" id="CLU_2717885_0_0_3"/>
<feature type="region of interest" description="Disordered" evidence="1">
    <location>
        <begin position="1"/>
        <end position="25"/>
    </location>
</feature>
<keyword evidence="3" id="KW-1185">Reference proteome</keyword>
<gene>
    <name evidence="2" type="ORF">Mic7113_3932</name>
</gene>